<feature type="region of interest" description="Disordered" evidence="1">
    <location>
        <begin position="18"/>
        <end position="133"/>
    </location>
</feature>
<feature type="compositionally biased region" description="Basic and acidic residues" evidence="1">
    <location>
        <begin position="79"/>
        <end position="92"/>
    </location>
</feature>
<dbReference type="AlphaFoldDB" id="A0A939JZP5"/>
<dbReference type="Proteomes" id="UP000664795">
    <property type="component" value="Unassembled WGS sequence"/>
</dbReference>
<sequence length="322" mass="34431">MRALFVALALLFTTTLGMAQQKSTAKKKPTTTTRKSTMAPSVVKKAPAKPQSTTLTRYQSTTTAPVEYPSTAATNEPLDPVKKQEMYDELHGVKAKPVTPETGKNSRNTRKTKETKSTDTGTTPTDDRSTAETATRAANRYGVENAGFEAKMHIGVRAGGNYSTLLDKPAGVTIDPIYGFHGGIVFLFGRGGIAFQPEINFNQDYVKVLNPGTLKTENMSVSSLVVPLLVKFQFGQQGRPRFFVNVGPYGSYAVDANTTALEYGGALGLGMGFPMGAGKFTVEARGYYALGDNSGTTEFANVPGKPVLGQLSIGYLFPLGGR</sequence>
<evidence type="ECO:0000256" key="1">
    <source>
        <dbReference type="SAM" id="MobiDB-lite"/>
    </source>
</evidence>
<evidence type="ECO:0000259" key="3">
    <source>
        <dbReference type="Pfam" id="PF13568"/>
    </source>
</evidence>
<organism evidence="4 5">
    <name type="scientific">Fibrella aquatilis</name>
    <dbReference type="NCBI Taxonomy" id="2817059"/>
    <lineage>
        <taxon>Bacteria</taxon>
        <taxon>Pseudomonadati</taxon>
        <taxon>Bacteroidota</taxon>
        <taxon>Cytophagia</taxon>
        <taxon>Cytophagales</taxon>
        <taxon>Spirosomataceae</taxon>
        <taxon>Fibrella</taxon>
    </lineage>
</organism>
<comment type="caution">
    <text evidence="4">The sequence shown here is derived from an EMBL/GenBank/DDBJ whole genome shotgun (WGS) entry which is preliminary data.</text>
</comment>
<evidence type="ECO:0000256" key="2">
    <source>
        <dbReference type="SAM" id="SignalP"/>
    </source>
</evidence>
<feature type="signal peptide" evidence="2">
    <location>
        <begin position="1"/>
        <end position="19"/>
    </location>
</feature>
<evidence type="ECO:0000313" key="5">
    <source>
        <dbReference type="Proteomes" id="UP000664795"/>
    </source>
</evidence>
<reference evidence="4 5" key="1">
    <citation type="submission" date="2021-03" db="EMBL/GenBank/DDBJ databases">
        <title>Fibrella sp. HMF5036 genome sequencing and assembly.</title>
        <authorList>
            <person name="Kang H."/>
            <person name="Kim H."/>
            <person name="Bae S."/>
            <person name="Joh K."/>
        </authorList>
    </citation>
    <scope>NUCLEOTIDE SEQUENCE [LARGE SCALE GENOMIC DNA]</scope>
    <source>
        <strain evidence="4 5">HMF5036</strain>
    </source>
</reference>
<proteinExistence type="predicted"/>
<feature type="domain" description="Outer membrane protein beta-barrel" evidence="3">
    <location>
        <begin position="151"/>
        <end position="293"/>
    </location>
</feature>
<protein>
    <submittedName>
        <fullName evidence="4">PorT family protein</fullName>
    </submittedName>
</protein>
<dbReference type="RefSeq" id="WP_207335588.1">
    <property type="nucleotide sequence ID" value="NZ_JAFMYU010000007.1"/>
</dbReference>
<gene>
    <name evidence="4" type="ORF">J2I48_11515</name>
</gene>
<dbReference type="EMBL" id="JAFMYU010000007">
    <property type="protein sequence ID" value="MBO0931628.1"/>
    <property type="molecule type" value="Genomic_DNA"/>
</dbReference>
<keyword evidence="5" id="KW-1185">Reference proteome</keyword>
<dbReference type="InterPro" id="IPR025665">
    <property type="entry name" value="Beta-barrel_OMP_2"/>
</dbReference>
<feature type="compositionally biased region" description="Low complexity" evidence="1">
    <location>
        <begin position="51"/>
        <end position="63"/>
    </location>
</feature>
<evidence type="ECO:0000313" key="4">
    <source>
        <dbReference type="EMBL" id="MBO0931628.1"/>
    </source>
</evidence>
<name>A0A939JZP5_9BACT</name>
<dbReference type="Pfam" id="PF13568">
    <property type="entry name" value="OMP_b-brl_2"/>
    <property type="match status" value="1"/>
</dbReference>
<feature type="chain" id="PRO_5037565812" evidence="2">
    <location>
        <begin position="20"/>
        <end position="322"/>
    </location>
</feature>
<keyword evidence="2" id="KW-0732">Signal</keyword>
<accession>A0A939JZP5</accession>